<name>A0A1H6FV44_THEAL</name>
<evidence type="ECO:0000313" key="2">
    <source>
        <dbReference type="EMBL" id="SEH14150.1"/>
    </source>
</evidence>
<dbReference type="PANTHER" id="PTHR30348">
    <property type="entry name" value="UNCHARACTERIZED PROTEIN YECE"/>
    <property type="match status" value="1"/>
</dbReference>
<accession>A0A1H6FV44</accession>
<dbReference type="SUPFAM" id="SSF117396">
    <property type="entry name" value="TM1631-like"/>
    <property type="match status" value="1"/>
</dbReference>
<feature type="compositionally biased region" description="Low complexity" evidence="1">
    <location>
        <begin position="293"/>
        <end position="305"/>
    </location>
</feature>
<organism evidence="2 3">
    <name type="scientific">Thermoleophilum album</name>
    <dbReference type="NCBI Taxonomy" id="29539"/>
    <lineage>
        <taxon>Bacteria</taxon>
        <taxon>Bacillati</taxon>
        <taxon>Actinomycetota</taxon>
        <taxon>Thermoleophilia</taxon>
        <taxon>Thermoleophilales</taxon>
        <taxon>Thermoleophilaceae</taxon>
        <taxon>Thermoleophilum</taxon>
    </lineage>
</organism>
<feature type="region of interest" description="Disordered" evidence="1">
    <location>
        <begin position="293"/>
        <end position="312"/>
    </location>
</feature>
<dbReference type="InterPro" id="IPR036520">
    <property type="entry name" value="UPF0759_sf"/>
</dbReference>
<sequence length="312" mass="34872">MSGRILVGTSSWADPGFVAEWYPPGLPARDRLRWYAERFPAVEVNSTFYALPTRAVVRRWAEETPHSFIFDVKAHRVLSRHAAPLASLPRDLRPLARTNERGRVLLTPELEAALASRLVDVVRPLAEAAKLGALLVQLTPAFDPDRFALEELDRLVYALQPQRVAIELRNRKWVTDDRLAETLAWFRERDVTFVCVDAPPGDHLTIMPPLDVVTSGRLAYLRAHGRNTHGYLTGRTVAERFGWRYSDEELAEIAERARRLATRADEVHVMFNNNRGDDAPTAATRLLALLGQQPAAPRQPQLPSAEGPGGGA</sequence>
<dbReference type="Pfam" id="PF01904">
    <property type="entry name" value="DUF72"/>
    <property type="match status" value="1"/>
</dbReference>
<dbReference type="EMBL" id="FNWJ01000002">
    <property type="protein sequence ID" value="SEH14150.1"/>
    <property type="molecule type" value="Genomic_DNA"/>
</dbReference>
<evidence type="ECO:0000313" key="3">
    <source>
        <dbReference type="Proteomes" id="UP000222056"/>
    </source>
</evidence>
<dbReference type="RefSeq" id="WP_093117862.1">
    <property type="nucleotide sequence ID" value="NZ_FNWJ01000002.1"/>
</dbReference>
<protein>
    <submittedName>
        <fullName evidence="2">Uncharacterized conserved protein YecE, DUF72 family</fullName>
    </submittedName>
</protein>
<dbReference type="Gene3D" id="3.20.20.410">
    <property type="entry name" value="Protein of unknown function UPF0759"/>
    <property type="match status" value="1"/>
</dbReference>
<keyword evidence="3" id="KW-1185">Reference proteome</keyword>
<dbReference type="Proteomes" id="UP000222056">
    <property type="component" value="Unassembled WGS sequence"/>
</dbReference>
<evidence type="ECO:0000256" key="1">
    <source>
        <dbReference type="SAM" id="MobiDB-lite"/>
    </source>
</evidence>
<reference evidence="3" key="1">
    <citation type="submission" date="2016-10" db="EMBL/GenBank/DDBJ databases">
        <authorList>
            <person name="Varghese N."/>
            <person name="Submissions S."/>
        </authorList>
    </citation>
    <scope>NUCLEOTIDE SEQUENCE [LARGE SCALE GENOMIC DNA]</scope>
    <source>
        <strain evidence="3">ATCC 35263</strain>
    </source>
</reference>
<dbReference type="AlphaFoldDB" id="A0A1H6FV44"/>
<proteinExistence type="predicted"/>
<dbReference type="PANTHER" id="PTHR30348:SF13">
    <property type="entry name" value="UPF0759 PROTEIN YUNF"/>
    <property type="match status" value="1"/>
</dbReference>
<dbReference type="STRING" id="29539.SAMN02745716_1532"/>
<gene>
    <name evidence="2" type="ORF">SAMN02745716_1532</name>
</gene>
<dbReference type="OrthoDB" id="9780310at2"/>
<dbReference type="InterPro" id="IPR002763">
    <property type="entry name" value="DUF72"/>
</dbReference>